<dbReference type="Gene3D" id="2.60.40.4070">
    <property type="match status" value="1"/>
</dbReference>
<dbReference type="InterPro" id="IPR029062">
    <property type="entry name" value="Class_I_gatase-like"/>
</dbReference>
<dbReference type="KEGG" id="parq:DSM112329_00116"/>
<accession>A0AAU7APL2</accession>
<reference evidence="1" key="1">
    <citation type="submission" date="2022-12" db="EMBL/GenBank/DDBJ databases">
        <title>Paraconexibacter alkalitolerans sp. nov. and Baekduia alba sp. nov., isolated from soil and emended description of the genera Paraconexibacter (Chun et al., 2020) and Baekduia (An et al., 2020).</title>
        <authorList>
            <person name="Vieira S."/>
            <person name="Huber K.J."/>
            <person name="Geppert A."/>
            <person name="Wolf J."/>
            <person name="Neumann-Schaal M."/>
            <person name="Muesken M."/>
            <person name="Overmann J."/>
        </authorList>
    </citation>
    <scope>NUCLEOTIDE SEQUENCE</scope>
    <source>
        <strain evidence="1">AEG42_29</strain>
    </source>
</reference>
<evidence type="ECO:0000313" key="1">
    <source>
        <dbReference type="EMBL" id="XAY03304.1"/>
    </source>
</evidence>
<evidence type="ECO:0008006" key="2">
    <source>
        <dbReference type="Google" id="ProtNLM"/>
    </source>
</evidence>
<protein>
    <recommendedName>
        <fullName evidence="2">FlgD Ig-like domain-containing protein</fullName>
    </recommendedName>
</protein>
<name>A0AAU7APL2_9ACTN</name>
<proteinExistence type="predicted"/>
<dbReference type="EMBL" id="CP114014">
    <property type="protein sequence ID" value="XAY03304.1"/>
    <property type="molecule type" value="Genomic_DNA"/>
</dbReference>
<sequence>MSTAGPSRLAQVVFALLVAATFGAFFVAQRLKHDPSPVQQFKQQGVFSPNQDGRLDTQRINFKVVRDDDITIEVLDSRGDPVRKLVDERRLRAYRPTRFTWDGKTDDGRIAADGRYRMRITLREEGRSIVWPESFVLDTKPPAVRVLSIGPKPRPQSGFARPLPKLLPSTDGGAAQVRFSGPARRSTATVFRTDPGSEERVFGPAKIADDVRTWQWDGTTRRDGPAPAGTYVVVISSRDAAGNIGLSVPLDARTGLPASSYGTPFAGRGGITIRRLGVLPPNTPTAAGAVGAVAIDSRTTPYRWSLRRVGGPRKPSKRGGLDRPLLKLHAPPGVSRLFLLSVRANGVQQRVPYPVQAAEIVAGDDTSDPRGVLVVLPAITWQGRNPVDDDGDGLPNLLDRGLPIRLSSRVFSGTGLPSGFPQNEGPLFSYLDRKHRRYDLTTDVTLAGPNPPELGRYRGILIAGDARWLPTAVGKALRTFAQAGGTVVSMGTDSLRREVKLTARQRLIDPTPAADTDLFGARLSPRIRVDPGAPAIENVKDTIDLFEDGTGSFAGFAGYERTLNLTEDDPRLLASAVDASGKPVVAAVRFGKGLIIRTGLVDFASRLNADRNAAALMEAMWRKLSR</sequence>
<dbReference type="RefSeq" id="WP_354699858.1">
    <property type="nucleotide sequence ID" value="NZ_CP114014.1"/>
</dbReference>
<dbReference type="SUPFAM" id="SSF52317">
    <property type="entry name" value="Class I glutamine amidotransferase-like"/>
    <property type="match status" value="1"/>
</dbReference>
<gene>
    <name evidence="1" type="ORF">DSM112329_00116</name>
</gene>
<dbReference type="Gene3D" id="3.40.50.880">
    <property type="match status" value="1"/>
</dbReference>
<dbReference type="AlphaFoldDB" id="A0AAU7APL2"/>
<organism evidence="1">
    <name type="scientific">Paraconexibacter sp. AEG42_29</name>
    <dbReference type="NCBI Taxonomy" id="2997339"/>
    <lineage>
        <taxon>Bacteria</taxon>
        <taxon>Bacillati</taxon>
        <taxon>Actinomycetota</taxon>
        <taxon>Thermoleophilia</taxon>
        <taxon>Solirubrobacterales</taxon>
        <taxon>Paraconexibacteraceae</taxon>
        <taxon>Paraconexibacter</taxon>
    </lineage>
</organism>